<dbReference type="PROSITE" id="PS50405">
    <property type="entry name" value="GST_CTER"/>
    <property type="match status" value="1"/>
</dbReference>
<keyword evidence="9" id="KW-1185">Reference proteome</keyword>
<evidence type="ECO:0000256" key="3">
    <source>
        <dbReference type="ARBA" id="ARBA00022679"/>
    </source>
</evidence>
<sequence length="247" mass="28285">MPEKIILHWLNFSRSHRILWLLEELNVDYELKLYQRTKEFRAPKELNKVHPLGKSPVIEIVAADGTSKVIAESGHITNYLIRKYDTEGRLVPSSDDDKEKAEWFLHYVEGTLQPLLVSLLVGETAKQMAPFGTKFLVNKVVKAMNDGFYLSELLKNLDYLESIAKAQHAKGSEYLVGDKLNGADILASFPIQQNVFSNPERAQSIFGRSDVYKKYPHLHQWAQFIAKEPKYVKANQIIEKLEGKSKL</sequence>
<gene>
    <name evidence="8" type="ORF">CANTADRAFT_22006</name>
</gene>
<dbReference type="SFLD" id="SFLDS00019">
    <property type="entry name" value="Glutathione_Transferase_(cytos"/>
    <property type="match status" value="1"/>
</dbReference>
<evidence type="ECO:0000259" key="6">
    <source>
        <dbReference type="PROSITE" id="PS50404"/>
    </source>
</evidence>
<dbReference type="SUPFAM" id="SSF52833">
    <property type="entry name" value="Thioredoxin-like"/>
    <property type="match status" value="1"/>
</dbReference>
<evidence type="ECO:0000313" key="9">
    <source>
        <dbReference type="Proteomes" id="UP000094285"/>
    </source>
</evidence>
<dbReference type="InterPro" id="IPR040079">
    <property type="entry name" value="Glutathione_S-Trfase"/>
</dbReference>
<dbReference type="SFLD" id="SFLDG00358">
    <property type="entry name" value="Main_(cytGST)"/>
    <property type="match status" value="1"/>
</dbReference>
<comment type="similarity">
    <text evidence="1 5">Belongs to the GST superfamily.</text>
</comment>
<dbReference type="InterPro" id="IPR036249">
    <property type="entry name" value="Thioredoxin-like_sf"/>
</dbReference>
<dbReference type="RefSeq" id="XP_020064371.1">
    <property type="nucleotide sequence ID" value="XM_020206771.1"/>
</dbReference>
<evidence type="ECO:0000313" key="8">
    <source>
        <dbReference type="EMBL" id="ODV79249.1"/>
    </source>
</evidence>
<dbReference type="CDD" id="cd03046">
    <property type="entry name" value="GST_N_GTT1_like"/>
    <property type="match status" value="1"/>
</dbReference>
<dbReference type="GO" id="GO:0004364">
    <property type="term" value="F:glutathione transferase activity"/>
    <property type="evidence" value="ECO:0007669"/>
    <property type="project" value="UniProtKB-EC"/>
</dbReference>
<dbReference type="Gene3D" id="1.20.1050.10">
    <property type="match status" value="1"/>
</dbReference>
<dbReference type="Gene3D" id="3.40.30.10">
    <property type="entry name" value="Glutaredoxin"/>
    <property type="match status" value="1"/>
</dbReference>
<feature type="domain" description="GST C-terminal" evidence="7">
    <location>
        <begin position="94"/>
        <end position="247"/>
    </location>
</feature>
<dbReference type="InterPro" id="IPR004045">
    <property type="entry name" value="Glutathione_S-Trfase_N"/>
</dbReference>
<protein>
    <recommendedName>
        <fullName evidence="2">glutathione transferase</fullName>
        <ecNumber evidence="2">2.5.1.18</ecNumber>
    </recommendedName>
</protein>
<accession>A0A1E4SIA1</accession>
<dbReference type="SUPFAM" id="SSF47616">
    <property type="entry name" value="GST C-terminal domain-like"/>
    <property type="match status" value="1"/>
</dbReference>
<dbReference type="InterPro" id="IPR036282">
    <property type="entry name" value="Glutathione-S-Trfase_C_sf"/>
</dbReference>
<dbReference type="EMBL" id="KV453912">
    <property type="protein sequence ID" value="ODV79249.1"/>
    <property type="molecule type" value="Genomic_DNA"/>
</dbReference>
<keyword evidence="3" id="KW-0808">Transferase</keyword>
<reference evidence="9" key="1">
    <citation type="submission" date="2016-05" db="EMBL/GenBank/DDBJ databases">
        <title>Comparative genomics of biotechnologically important yeasts.</title>
        <authorList>
            <consortium name="DOE Joint Genome Institute"/>
            <person name="Riley R."/>
            <person name="Haridas S."/>
            <person name="Wolfe K.H."/>
            <person name="Lopes M.R."/>
            <person name="Hittinger C.T."/>
            <person name="Goker M."/>
            <person name="Salamov A."/>
            <person name="Wisecaver J."/>
            <person name="Long T.M."/>
            <person name="Aerts A.L."/>
            <person name="Barry K."/>
            <person name="Choi C."/>
            <person name="Clum A."/>
            <person name="Coughlan A.Y."/>
            <person name="Deshpande S."/>
            <person name="Douglass A.P."/>
            <person name="Hanson S.J."/>
            <person name="Klenk H.-P."/>
            <person name="Labutti K."/>
            <person name="Lapidus A."/>
            <person name="Lindquist E."/>
            <person name="Lipzen A."/>
            <person name="Meier-Kolthoff J.P."/>
            <person name="Ohm R.A."/>
            <person name="Otillar R.P."/>
            <person name="Pangilinan J."/>
            <person name="Peng Y."/>
            <person name="Rokas A."/>
            <person name="Rosa C.A."/>
            <person name="Scheuner C."/>
            <person name="Sibirny A.A."/>
            <person name="Slot J.C."/>
            <person name="Stielow J.B."/>
            <person name="Sun H."/>
            <person name="Kurtzman C.P."/>
            <person name="Blackwell M."/>
            <person name="Grigoriev I.V."/>
            <person name="Jeffries T.W."/>
        </authorList>
    </citation>
    <scope>NUCLEOTIDE SEQUENCE [LARGE SCALE GENOMIC DNA]</scope>
    <source>
        <strain evidence="9">NRRL Y-17324</strain>
    </source>
</reference>
<dbReference type="InterPro" id="IPR004046">
    <property type="entry name" value="GST_C"/>
</dbReference>
<dbReference type="PROSITE" id="PS50404">
    <property type="entry name" value="GST_NTER"/>
    <property type="match status" value="1"/>
</dbReference>
<dbReference type="OrthoDB" id="2098326at2759"/>
<evidence type="ECO:0000256" key="5">
    <source>
        <dbReference type="RuleBase" id="RU003494"/>
    </source>
</evidence>
<dbReference type="InterPro" id="IPR010987">
    <property type="entry name" value="Glutathione-S-Trfase_C-like"/>
</dbReference>
<dbReference type="PANTHER" id="PTHR44051:SF9">
    <property type="entry name" value="GLUTATHIONE S-TRANSFERASE 1"/>
    <property type="match status" value="1"/>
</dbReference>
<proteinExistence type="inferred from homology"/>
<dbReference type="AlphaFoldDB" id="A0A1E4SIA1"/>
<dbReference type="Pfam" id="PF02798">
    <property type="entry name" value="GST_N"/>
    <property type="match status" value="1"/>
</dbReference>
<comment type="catalytic activity">
    <reaction evidence="4">
        <text>RX + glutathione = an S-substituted glutathione + a halide anion + H(+)</text>
        <dbReference type="Rhea" id="RHEA:16437"/>
        <dbReference type="ChEBI" id="CHEBI:15378"/>
        <dbReference type="ChEBI" id="CHEBI:16042"/>
        <dbReference type="ChEBI" id="CHEBI:17792"/>
        <dbReference type="ChEBI" id="CHEBI:57925"/>
        <dbReference type="ChEBI" id="CHEBI:90779"/>
        <dbReference type="EC" id="2.5.1.18"/>
    </reaction>
</comment>
<dbReference type="Pfam" id="PF00043">
    <property type="entry name" value="GST_C"/>
    <property type="match status" value="1"/>
</dbReference>
<dbReference type="FunFam" id="3.40.30.10:FF:000156">
    <property type="entry name" value="Glutathione S-transferase 1"/>
    <property type="match status" value="1"/>
</dbReference>
<dbReference type="PANTHER" id="PTHR44051">
    <property type="entry name" value="GLUTATHIONE S-TRANSFERASE-RELATED"/>
    <property type="match status" value="1"/>
</dbReference>
<evidence type="ECO:0000256" key="2">
    <source>
        <dbReference type="ARBA" id="ARBA00012452"/>
    </source>
</evidence>
<evidence type="ECO:0000256" key="1">
    <source>
        <dbReference type="ARBA" id="ARBA00007409"/>
    </source>
</evidence>
<evidence type="ECO:0000256" key="4">
    <source>
        <dbReference type="ARBA" id="ARBA00047960"/>
    </source>
</evidence>
<dbReference type="GeneID" id="30980908"/>
<feature type="domain" description="GST N-terminal" evidence="6">
    <location>
        <begin position="2"/>
        <end position="88"/>
    </location>
</feature>
<dbReference type="STRING" id="984487.A0A1E4SIA1"/>
<evidence type="ECO:0000259" key="7">
    <source>
        <dbReference type="PROSITE" id="PS50405"/>
    </source>
</evidence>
<name>A0A1E4SIA1_9ASCO</name>
<dbReference type="EC" id="2.5.1.18" evidence="2"/>
<dbReference type="GO" id="GO:0005737">
    <property type="term" value="C:cytoplasm"/>
    <property type="evidence" value="ECO:0007669"/>
    <property type="project" value="UniProtKB-ARBA"/>
</dbReference>
<dbReference type="GO" id="GO:0004602">
    <property type="term" value="F:glutathione peroxidase activity"/>
    <property type="evidence" value="ECO:0007669"/>
    <property type="project" value="UniProtKB-ARBA"/>
</dbReference>
<dbReference type="Proteomes" id="UP000094285">
    <property type="component" value="Unassembled WGS sequence"/>
</dbReference>
<organism evidence="8 9">
    <name type="scientific">Suhomyces tanzawaensis NRRL Y-17324</name>
    <dbReference type="NCBI Taxonomy" id="984487"/>
    <lineage>
        <taxon>Eukaryota</taxon>
        <taxon>Fungi</taxon>
        <taxon>Dikarya</taxon>
        <taxon>Ascomycota</taxon>
        <taxon>Saccharomycotina</taxon>
        <taxon>Pichiomycetes</taxon>
        <taxon>Debaryomycetaceae</taxon>
        <taxon>Suhomyces</taxon>
    </lineage>
</organism>